<evidence type="ECO:0000313" key="1">
    <source>
        <dbReference type="EMBL" id="KAJ5439268.1"/>
    </source>
</evidence>
<dbReference type="Proteomes" id="UP001213681">
    <property type="component" value="Unassembled WGS sequence"/>
</dbReference>
<reference evidence="1" key="1">
    <citation type="submission" date="2022-12" db="EMBL/GenBank/DDBJ databases">
        <authorList>
            <person name="Petersen C."/>
        </authorList>
    </citation>
    <scope>NUCLEOTIDE SEQUENCE</scope>
    <source>
        <strain evidence="1">IBT 16125</strain>
    </source>
</reference>
<evidence type="ECO:0000313" key="2">
    <source>
        <dbReference type="Proteomes" id="UP001213681"/>
    </source>
</evidence>
<dbReference type="GeneID" id="81603891"/>
<comment type="caution">
    <text evidence="1">The sequence shown here is derived from an EMBL/GenBank/DDBJ whole genome shotgun (WGS) entry which is preliminary data.</text>
</comment>
<sequence>MPSGACQATRPEAYVGYVPGMDGQGDTYARKSQTVYIIVLFCKDYMHINVAPFPVFPAQERAVSLRNEHPSIQSNWNLVLSVRRALGQSALGWGEASTLKLRELRS</sequence>
<accession>A0AAD6BZY0</accession>
<dbReference type="EMBL" id="JAPVEA010000008">
    <property type="protein sequence ID" value="KAJ5439268.1"/>
    <property type="molecule type" value="Genomic_DNA"/>
</dbReference>
<organism evidence="1 2">
    <name type="scientific">Penicillium daleae</name>
    <dbReference type="NCBI Taxonomy" id="63821"/>
    <lineage>
        <taxon>Eukaryota</taxon>
        <taxon>Fungi</taxon>
        <taxon>Dikarya</taxon>
        <taxon>Ascomycota</taxon>
        <taxon>Pezizomycotina</taxon>
        <taxon>Eurotiomycetes</taxon>
        <taxon>Eurotiomycetidae</taxon>
        <taxon>Eurotiales</taxon>
        <taxon>Aspergillaceae</taxon>
        <taxon>Penicillium</taxon>
    </lineage>
</organism>
<name>A0AAD6BZY0_9EURO</name>
<gene>
    <name evidence="1" type="ORF">N7458_010266</name>
</gene>
<protein>
    <submittedName>
        <fullName evidence="1">Uncharacterized protein</fullName>
    </submittedName>
</protein>
<keyword evidence="2" id="KW-1185">Reference proteome</keyword>
<dbReference type="AlphaFoldDB" id="A0AAD6BZY0"/>
<proteinExistence type="predicted"/>
<dbReference type="RefSeq" id="XP_056762497.1">
    <property type="nucleotide sequence ID" value="XM_056913648.1"/>
</dbReference>
<reference evidence="1" key="2">
    <citation type="journal article" date="2023" name="IMA Fungus">
        <title>Comparative genomic study of the Penicillium genus elucidates a diverse pangenome and 15 lateral gene transfer events.</title>
        <authorList>
            <person name="Petersen C."/>
            <person name="Sorensen T."/>
            <person name="Nielsen M.R."/>
            <person name="Sondergaard T.E."/>
            <person name="Sorensen J.L."/>
            <person name="Fitzpatrick D.A."/>
            <person name="Frisvad J.C."/>
            <person name="Nielsen K.L."/>
        </authorList>
    </citation>
    <scope>NUCLEOTIDE SEQUENCE</scope>
    <source>
        <strain evidence="1">IBT 16125</strain>
    </source>
</reference>